<evidence type="ECO:0000256" key="1">
    <source>
        <dbReference type="ARBA" id="ARBA00004123"/>
    </source>
</evidence>
<evidence type="ECO:0000256" key="5">
    <source>
        <dbReference type="ARBA" id="ARBA00023242"/>
    </source>
</evidence>
<feature type="compositionally biased region" description="Acidic residues" evidence="7">
    <location>
        <begin position="171"/>
        <end position="185"/>
    </location>
</feature>
<organism evidence="8 9">
    <name type="scientific">Apiospora hydei</name>
    <dbReference type="NCBI Taxonomy" id="1337664"/>
    <lineage>
        <taxon>Eukaryota</taxon>
        <taxon>Fungi</taxon>
        <taxon>Dikarya</taxon>
        <taxon>Ascomycota</taxon>
        <taxon>Pezizomycotina</taxon>
        <taxon>Sordariomycetes</taxon>
        <taxon>Xylariomycetidae</taxon>
        <taxon>Amphisphaeriales</taxon>
        <taxon>Apiosporaceae</taxon>
        <taxon>Apiospora</taxon>
    </lineage>
</organism>
<dbReference type="Proteomes" id="UP001433268">
    <property type="component" value="Unassembled WGS sequence"/>
</dbReference>
<evidence type="ECO:0000256" key="4">
    <source>
        <dbReference type="ARBA" id="ARBA00022884"/>
    </source>
</evidence>
<evidence type="ECO:0000313" key="8">
    <source>
        <dbReference type="EMBL" id="KAK8074902.1"/>
    </source>
</evidence>
<dbReference type="RefSeq" id="XP_066665842.1">
    <property type="nucleotide sequence ID" value="XM_066813880.1"/>
</dbReference>
<dbReference type="InterPro" id="IPR011082">
    <property type="entry name" value="Exosome-assoc_fac/DNA_repair"/>
</dbReference>
<evidence type="ECO:0000256" key="2">
    <source>
        <dbReference type="ARBA" id="ARBA00009154"/>
    </source>
</evidence>
<comment type="subcellular location">
    <subcellularLocation>
        <location evidence="1 6">Nucleus</location>
    </subcellularLocation>
</comment>
<evidence type="ECO:0000256" key="6">
    <source>
        <dbReference type="RuleBase" id="RU368003"/>
    </source>
</evidence>
<sequence>MDVTNIVPQLERLDGDIDNLEEALQPILKGVSDLSSKLPLLEKAKLYVLATYALESMLFSSLRLNAVDAKNHPVFKELTRVRQYFDKIKNIETPPEKPEQTLNKGAAISFIRSGLAENKDKDVNAKLSEMIARERAKAAIKAAAQQKTQAPQAGTKRKVEDQESETSASDSDAEENEEDDSEEAGEAAAVVAAPEPPKKKSRKEKKEKREGKAEGKEKKNKKEKKDKKKKSKKEKAQ</sequence>
<evidence type="ECO:0000256" key="3">
    <source>
        <dbReference type="ARBA" id="ARBA00022552"/>
    </source>
</evidence>
<name>A0ABR1VVP9_9PEZI</name>
<feature type="compositionally biased region" description="Basic residues" evidence="7">
    <location>
        <begin position="218"/>
        <end position="237"/>
    </location>
</feature>
<keyword evidence="5 6" id="KW-0539">Nucleus</keyword>
<comment type="caution">
    <text evidence="8">The sequence shown here is derived from an EMBL/GenBank/DDBJ whole genome shotgun (WGS) entry which is preliminary data.</text>
</comment>
<dbReference type="PANTHER" id="PTHR15341">
    <property type="entry name" value="SUN-COR STEROID HORMONE RECEPTOR CO-REPRESSOR"/>
    <property type="match status" value="1"/>
</dbReference>
<dbReference type="PANTHER" id="PTHR15341:SF3">
    <property type="entry name" value="NUCLEAR NUCLEIC ACID-BINDING PROTEIN C1D"/>
    <property type="match status" value="1"/>
</dbReference>
<evidence type="ECO:0000256" key="7">
    <source>
        <dbReference type="SAM" id="MobiDB-lite"/>
    </source>
</evidence>
<feature type="compositionally biased region" description="Basic and acidic residues" evidence="7">
    <location>
        <begin position="207"/>
        <end position="217"/>
    </location>
</feature>
<dbReference type="GeneID" id="92046940"/>
<proteinExistence type="inferred from homology"/>
<keyword evidence="9" id="KW-1185">Reference proteome</keyword>
<keyword evidence="3 6" id="KW-0698">rRNA processing</keyword>
<accession>A0ABR1VVP9</accession>
<reference evidence="8 9" key="1">
    <citation type="submission" date="2023-01" db="EMBL/GenBank/DDBJ databases">
        <title>Analysis of 21 Apiospora genomes using comparative genomics revels a genus with tremendous synthesis potential of carbohydrate active enzymes and secondary metabolites.</title>
        <authorList>
            <person name="Sorensen T."/>
        </authorList>
    </citation>
    <scope>NUCLEOTIDE SEQUENCE [LARGE SCALE GENOMIC DNA]</scope>
    <source>
        <strain evidence="8 9">CBS 114990</strain>
    </source>
</reference>
<protein>
    <recommendedName>
        <fullName evidence="6">Exosome complex protein</fullName>
    </recommendedName>
</protein>
<keyword evidence="4 6" id="KW-0694">RNA-binding</keyword>
<dbReference type="InterPro" id="IPR007146">
    <property type="entry name" value="Sas10/Utp3/C1D"/>
</dbReference>
<dbReference type="Pfam" id="PF04000">
    <property type="entry name" value="Sas10_Utp3"/>
    <property type="match status" value="1"/>
</dbReference>
<feature type="region of interest" description="Disordered" evidence="7">
    <location>
        <begin position="142"/>
        <end position="237"/>
    </location>
</feature>
<dbReference type="EMBL" id="JAQQWN010000007">
    <property type="protein sequence ID" value="KAK8074902.1"/>
    <property type="molecule type" value="Genomic_DNA"/>
</dbReference>
<evidence type="ECO:0000313" key="9">
    <source>
        <dbReference type="Proteomes" id="UP001433268"/>
    </source>
</evidence>
<gene>
    <name evidence="8" type="ORF">PG997_009565</name>
</gene>
<feature type="compositionally biased region" description="Low complexity" evidence="7">
    <location>
        <begin position="142"/>
        <end position="154"/>
    </location>
</feature>
<comment type="similarity">
    <text evidence="2 6">Belongs to the C1D family.</text>
</comment>
<comment type="function">
    <text evidence="6">Required for exosome-dependent processing of pre-rRNA and small nucleolar RNA (snRNA) precursors. Involved in processing of 35S pre-rRNA at the A0, A1 and A2 sites.</text>
</comment>